<feature type="domain" description="AIG1-type G" evidence="4">
    <location>
        <begin position="114"/>
        <end position="317"/>
    </location>
</feature>
<dbReference type="PANTHER" id="PTHR10903">
    <property type="entry name" value="GTPASE, IMAP FAMILY MEMBER-RELATED"/>
    <property type="match status" value="1"/>
</dbReference>
<dbReference type="PROSITE" id="PS51720">
    <property type="entry name" value="G_AIG1"/>
    <property type="match status" value="1"/>
</dbReference>
<evidence type="ECO:0000256" key="1">
    <source>
        <dbReference type="ARBA" id="ARBA00008535"/>
    </source>
</evidence>
<accession>A0A3Q2Z878</accession>
<name>A0A3Q2Z878_HIPCM</name>
<proteinExistence type="inferred from homology"/>
<evidence type="ECO:0000313" key="6">
    <source>
        <dbReference type="Proteomes" id="UP000264820"/>
    </source>
</evidence>
<dbReference type="GeneTree" id="ENSGT00650000094704"/>
<reference evidence="5" key="2">
    <citation type="submission" date="2025-09" db="UniProtKB">
        <authorList>
            <consortium name="Ensembl"/>
        </authorList>
    </citation>
    <scope>IDENTIFICATION</scope>
</reference>
<reference evidence="5" key="1">
    <citation type="submission" date="2025-08" db="UniProtKB">
        <authorList>
            <consortium name="Ensembl"/>
        </authorList>
    </citation>
    <scope>IDENTIFICATION</scope>
</reference>
<comment type="similarity">
    <text evidence="1">Belongs to the TRAFAC class TrmE-Era-EngA-EngB-Septin-like GTPase superfamily. AIG1/Toc34/Toc159-like paraseptin GTPase family. IAN subfamily.</text>
</comment>
<dbReference type="InterPro" id="IPR045058">
    <property type="entry name" value="GIMA/IAN/Toc"/>
</dbReference>
<dbReference type="SUPFAM" id="SSF52540">
    <property type="entry name" value="P-loop containing nucleoside triphosphate hydrolases"/>
    <property type="match status" value="1"/>
</dbReference>
<evidence type="ECO:0000259" key="4">
    <source>
        <dbReference type="PROSITE" id="PS51720"/>
    </source>
</evidence>
<keyword evidence="6" id="KW-1185">Reference proteome</keyword>
<dbReference type="Ensembl" id="ENSHCOT00000001488.1">
    <property type="protein sequence ID" value="ENSHCOP00000022273.1"/>
    <property type="gene ID" value="ENSHCOG00000009830.1"/>
</dbReference>
<evidence type="ECO:0000256" key="2">
    <source>
        <dbReference type="ARBA" id="ARBA00022741"/>
    </source>
</evidence>
<dbReference type="InterPro" id="IPR006703">
    <property type="entry name" value="G_AIG1"/>
</dbReference>
<evidence type="ECO:0000313" key="5">
    <source>
        <dbReference type="Ensembl" id="ENSHCOP00000022273.1"/>
    </source>
</evidence>
<organism evidence="5 6">
    <name type="scientific">Hippocampus comes</name>
    <name type="common">Tiger tail seahorse</name>
    <dbReference type="NCBI Taxonomy" id="109280"/>
    <lineage>
        <taxon>Eukaryota</taxon>
        <taxon>Metazoa</taxon>
        <taxon>Chordata</taxon>
        <taxon>Craniata</taxon>
        <taxon>Vertebrata</taxon>
        <taxon>Euteleostomi</taxon>
        <taxon>Actinopterygii</taxon>
        <taxon>Neopterygii</taxon>
        <taxon>Teleostei</taxon>
        <taxon>Neoteleostei</taxon>
        <taxon>Acanthomorphata</taxon>
        <taxon>Syngnathiaria</taxon>
        <taxon>Syngnathiformes</taxon>
        <taxon>Syngnathoidei</taxon>
        <taxon>Syngnathidae</taxon>
        <taxon>Hippocampus</taxon>
    </lineage>
</organism>
<protein>
    <submittedName>
        <fullName evidence="5">GTPase IMAP family member 2-like</fullName>
    </submittedName>
</protein>
<dbReference type="InterPro" id="IPR027417">
    <property type="entry name" value="P-loop_NTPase"/>
</dbReference>
<dbReference type="OMA" id="RGHYTHE"/>
<evidence type="ECO:0000256" key="3">
    <source>
        <dbReference type="ARBA" id="ARBA00023134"/>
    </source>
</evidence>
<dbReference type="PANTHER" id="PTHR10903:SF112">
    <property type="entry name" value="SI:CH211-113E8.5"/>
    <property type="match status" value="1"/>
</dbReference>
<keyword evidence="2" id="KW-0547">Nucleotide-binding</keyword>
<dbReference type="GO" id="GO:0005525">
    <property type="term" value="F:GTP binding"/>
    <property type="evidence" value="ECO:0007669"/>
    <property type="project" value="UniProtKB-KW"/>
</dbReference>
<dbReference type="Pfam" id="PF04548">
    <property type="entry name" value="AIG1"/>
    <property type="match status" value="1"/>
</dbReference>
<dbReference type="Proteomes" id="UP000264820">
    <property type="component" value="Unplaced"/>
</dbReference>
<dbReference type="AlphaFoldDB" id="A0A3Q2Z878"/>
<dbReference type="STRING" id="109280.ENSHCOP00000022273"/>
<sequence length="338" mass="37463">MADSSLLLFNRSVGSLGLGEPRRGDPPRYAVPTIITWDEFLSWLNCRRINKVSSLVCLAGIQSLCKCLSQIWKFIKAFSAKFQWMLPIIRTITGSSDGYLENESMRLNLSSPIKAGLRLIVVGPAGGGRTSVVNTLLDCWAEEPEEPLVESTIRRAIVDSRELSVIDTPDLLGASLGGMTRAREALRSVQLAAPGPHAILLVMQAPHSGKVPQQEAMRAIHATLRLFGDGIRGHIVPVLTHADRLGRRHTLERLLDRDAGGVNGLTSLCGQRPELLDTRRDRSPEEQKVTRRLLVGRVLELKGLRGHFVHELQRMDERVREKLLADMTSALSSKLEHM</sequence>
<keyword evidence="3" id="KW-0342">GTP-binding</keyword>
<dbReference type="Gene3D" id="3.40.50.300">
    <property type="entry name" value="P-loop containing nucleotide triphosphate hydrolases"/>
    <property type="match status" value="1"/>
</dbReference>